<name>A0A5C5XR80_9BACT</name>
<dbReference type="EMBL" id="SJPO01000019">
    <property type="protein sequence ID" value="TWT65404.1"/>
    <property type="molecule type" value="Genomic_DNA"/>
</dbReference>
<accession>A0A5C5XR80</accession>
<sequence>MARDFAGYLGSLGMIVALMRGAMHGGGIDGTILQAVASLASFAVVGAVIGAIAETVVDESVRTQLEKQLAEVESAEAN</sequence>
<evidence type="ECO:0008006" key="4">
    <source>
        <dbReference type="Google" id="ProtNLM"/>
    </source>
</evidence>
<evidence type="ECO:0000313" key="3">
    <source>
        <dbReference type="Proteomes" id="UP000318478"/>
    </source>
</evidence>
<gene>
    <name evidence="2" type="ORF">Pla123a_48720</name>
</gene>
<protein>
    <recommendedName>
        <fullName evidence="4">Holin</fullName>
    </recommendedName>
</protein>
<comment type="caution">
    <text evidence="2">The sequence shown here is derived from an EMBL/GenBank/DDBJ whole genome shotgun (WGS) entry which is preliminary data.</text>
</comment>
<dbReference type="Proteomes" id="UP000318478">
    <property type="component" value="Unassembled WGS sequence"/>
</dbReference>
<feature type="transmembrane region" description="Helical" evidence="1">
    <location>
        <begin position="6"/>
        <end position="23"/>
    </location>
</feature>
<proteinExistence type="predicted"/>
<keyword evidence="1" id="KW-0812">Transmembrane</keyword>
<reference evidence="2 3" key="1">
    <citation type="submission" date="2019-02" db="EMBL/GenBank/DDBJ databases">
        <title>Deep-cultivation of Planctomycetes and their phenomic and genomic characterization uncovers novel biology.</title>
        <authorList>
            <person name="Wiegand S."/>
            <person name="Jogler M."/>
            <person name="Boedeker C."/>
            <person name="Pinto D."/>
            <person name="Vollmers J."/>
            <person name="Rivas-Marin E."/>
            <person name="Kohn T."/>
            <person name="Peeters S.H."/>
            <person name="Heuer A."/>
            <person name="Rast P."/>
            <person name="Oberbeckmann S."/>
            <person name="Bunk B."/>
            <person name="Jeske O."/>
            <person name="Meyerdierks A."/>
            <person name="Storesund J.E."/>
            <person name="Kallscheuer N."/>
            <person name="Luecker S."/>
            <person name="Lage O.M."/>
            <person name="Pohl T."/>
            <person name="Merkel B.J."/>
            <person name="Hornburger P."/>
            <person name="Mueller R.-W."/>
            <person name="Bruemmer F."/>
            <person name="Labrenz M."/>
            <person name="Spormann A.M."/>
            <person name="Op Den Camp H."/>
            <person name="Overmann J."/>
            <person name="Amann R."/>
            <person name="Jetten M.S.M."/>
            <person name="Mascher T."/>
            <person name="Medema M.H."/>
            <person name="Devos D.P."/>
            <person name="Kaster A.-K."/>
            <person name="Ovreas L."/>
            <person name="Rohde M."/>
            <person name="Galperin M.Y."/>
            <person name="Jogler C."/>
        </authorList>
    </citation>
    <scope>NUCLEOTIDE SEQUENCE [LARGE SCALE GENOMIC DNA]</scope>
    <source>
        <strain evidence="2 3">Pla123a</strain>
    </source>
</reference>
<dbReference type="AlphaFoldDB" id="A0A5C5XR80"/>
<keyword evidence="1" id="KW-1133">Transmembrane helix</keyword>
<dbReference type="RefSeq" id="WP_146591852.1">
    <property type="nucleotide sequence ID" value="NZ_SJPO01000019.1"/>
</dbReference>
<keyword evidence="1" id="KW-0472">Membrane</keyword>
<organism evidence="2 3">
    <name type="scientific">Posidoniimonas polymericola</name>
    <dbReference type="NCBI Taxonomy" id="2528002"/>
    <lineage>
        <taxon>Bacteria</taxon>
        <taxon>Pseudomonadati</taxon>
        <taxon>Planctomycetota</taxon>
        <taxon>Planctomycetia</taxon>
        <taxon>Pirellulales</taxon>
        <taxon>Lacipirellulaceae</taxon>
        <taxon>Posidoniimonas</taxon>
    </lineage>
</organism>
<feature type="transmembrane region" description="Helical" evidence="1">
    <location>
        <begin position="35"/>
        <end position="53"/>
    </location>
</feature>
<evidence type="ECO:0000256" key="1">
    <source>
        <dbReference type="SAM" id="Phobius"/>
    </source>
</evidence>
<evidence type="ECO:0000313" key="2">
    <source>
        <dbReference type="EMBL" id="TWT65404.1"/>
    </source>
</evidence>
<dbReference type="OrthoDB" id="288684at2"/>
<keyword evidence="3" id="KW-1185">Reference proteome</keyword>